<feature type="region of interest" description="Disordered" evidence="1">
    <location>
        <begin position="200"/>
        <end position="230"/>
    </location>
</feature>
<evidence type="ECO:0000256" key="1">
    <source>
        <dbReference type="SAM" id="MobiDB-lite"/>
    </source>
</evidence>
<accession>A0A9Q1C8V8</accession>
<organism evidence="3 4">
    <name type="scientific">Holothuria leucospilota</name>
    <name type="common">Black long sea cucumber</name>
    <name type="synonym">Mertensiothuria leucospilota</name>
    <dbReference type="NCBI Taxonomy" id="206669"/>
    <lineage>
        <taxon>Eukaryota</taxon>
        <taxon>Metazoa</taxon>
        <taxon>Echinodermata</taxon>
        <taxon>Eleutherozoa</taxon>
        <taxon>Echinozoa</taxon>
        <taxon>Holothuroidea</taxon>
        <taxon>Aspidochirotacea</taxon>
        <taxon>Aspidochirotida</taxon>
        <taxon>Holothuriidae</taxon>
        <taxon>Holothuria</taxon>
    </lineage>
</organism>
<dbReference type="PANTHER" id="PTHR15717:SF2">
    <property type="entry name" value="EF-HAND CALCIUM-BINDING DOMAIN-CONTAINING PROTEIN 14"/>
    <property type="match status" value="1"/>
</dbReference>
<comment type="caution">
    <text evidence="3">The sequence shown here is derived from an EMBL/GenBank/DDBJ whole genome shotgun (WGS) entry which is preliminary data.</text>
</comment>
<evidence type="ECO:0000256" key="2">
    <source>
        <dbReference type="SAM" id="Phobius"/>
    </source>
</evidence>
<feature type="transmembrane region" description="Helical" evidence="2">
    <location>
        <begin position="60"/>
        <end position="86"/>
    </location>
</feature>
<dbReference type="AlphaFoldDB" id="A0A9Q1C8V8"/>
<keyword evidence="2" id="KW-1133">Transmembrane helix</keyword>
<dbReference type="EMBL" id="JAIZAY010000006">
    <property type="protein sequence ID" value="KAJ8040510.1"/>
    <property type="molecule type" value="Genomic_DNA"/>
</dbReference>
<feature type="region of interest" description="Disordered" evidence="1">
    <location>
        <begin position="298"/>
        <end position="321"/>
    </location>
</feature>
<name>A0A9Q1C8V8_HOLLE</name>
<dbReference type="Proteomes" id="UP001152320">
    <property type="component" value="Chromosome 6"/>
</dbReference>
<feature type="region of interest" description="Disordered" evidence="1">
    <location>
        <begin position="389"/>
        <end position="428"/>
    </location>
</feature>
<keyword evidence="2" id="KW-0472">Membrane</keyword>
<keyword evidence="4" id="KW-1185">Reference proteome</keyword>
<evidence type="ECO:0000313" key="4">
    <source>
        <dbReference type="Proteomes" id="UP001152320"/>
    </source>
</evidence>
<evidence type="ECO:0000313" key="3">
    <source>
        <dbReference type="EMBL" id="KAJ8040510.1"/>
    </source>
</evidence>
<keyword evidence="2" id="KW-0812">Transmembrane</keyword>
<dbReference type="Gene3D" id="1.20.5.340">
    <property type="match status" value="1"/>
</dbReference>
<reference evidence="3" key="1">
    <citation type="submission" date="2021-10" db="EMBL/GenBank/DDBJ databases">
        <title>Tropical sea cucumber genome reveals ecological adaptation and Cuvierian tubules defense mechanism.</title>
        <authorList>
            <person name="Chen T."/>
        </authorList>
    </citation>
    <scope>NUCLEOTIDE SEQUENCE</scope>
    <source>
        <strain evidence="3">Nanhai2018</strain>
        <tissue evidence="3">Muscle</tissue>
    </source>
</reference>
<protein>
    <submittedName>
        <fullName evidence="3">EF-hand calcium-binding domain-containing protein 14</fullName>
    </submittedName>
</protein>
<feature type="compositionally biased region" description="Polar residues" evidence="1">
    <location>
        <begin position="419"/>
        <end position="428"/>
    </location>
</feature>
<dbReference type="InterPro" id="IPR042352">
    <property type="entry name" value="EFCAB14"/>
</dbReference>
<proteinExistence type="predicted"/>
<feature type="compositionally biased region" description="Polar residues" evidence="1">
    <location>
        <begin position="205"/>
        <end position="230"/>
    </location>
</feature>
<dbReference type="PANTHER" id="PTHR15717">
    <property type="entry name" value="PROTEIN KIAA0494"/>
    <property type="match status" value="1"/>
</dbReference>
<dbReference type="OrthoDB" id="10009315at2759"/>
<feature type="region of interest" description="Disordered" evidence="1">
    <location>
        <begin position="1"/>
        <end position="37"/>
    </location>
</feature>
<gene>
    <name evidence="3" type="ORF">HOLleu_14824</name>
</gene>
<sequence length="428" mass="46318">MKKRKELDALLMNGKKSRTKRSKDGHELLQNMDSDSNSSDLDEFIMQPRKHTIVRRKIDLCSVCLHLLAFILVVTCISICIGVVWMNFQLKNDLDKLTQKVADVESSLSRSQGSPLDKNQEEALKMIPSLVTNIGLLNDSLNTLNKSVGTLKVNLTKLEAKVEQYTAFMAEKEADFKSLQQKLENLETSVDNLKTDIATLKEKPSQQPTQSPSKVTSPAGTRTEPLSDSSGALLSVRQSLQTLNDSVSKLNQTVLELAAEVSKQHDDTIPAGDSTEELLQKLQQNVTYLMEVVQKELSADDDSTDAPSGTSSGGGTIPPAANITSWQHLMENRIDDSVGITPVRLQELTSETPKIQSVDTGITSPSVENEVTTSALNIASANSSIKTGEAVKTTKPSQEGIPTPVQAVTTESGEGASIGTGTTENGPR</sequence>